<feature type="compositionally biased region" description="Low complexity" evidence="11">
    <location>
        <begin position="4685"/>
        <end position="4729"/>
    </location>
</feature>
<feature type="compositionally biased region" description="Basic and acidic residues" evidence="11">
    <location>
        <begin position="4846"/>
        <end position="4857"/>
    </location>
</feature>
<dbReference type="InterPro" id="IPR025662">
    <property type="entry name" value="Sigma_54_int_dom_ATP-bd_1"/>
</dbReference>
<dbReference type="InterPro" id="IPR011704">
    <property type="entry name" value="ATPase_dyneun-rel_AAA"/>
</dbReference>
<dbReference type="Pfam" id="PF17867">
    <property type="entry name" value="AAA_lid_7"/>
    <property type="match status" value="3"/>
</dbReference>
<dbReference type="InterPro" id="IPR002035">
    <property type="entry name" value="VWF_A"/>
</dbReference>
<feature type="compositionally biased region" description="Acidic residues" evidence="11">
    <location>
        <begin position="4519"/>
        <end position="4534"/>
    </location>
</feature>
<dbReference type="Pfam" id="PF17865">
    <property type="entry name" value="AAA_lid_5"/>
    <property type="match status" value="1"/>
</dbReference>
<dbReference type="SUPFAM" id="SSF53300">
    <property type="entry name" value="vWA-like"/>
    <property type="match status" value="1"/>
</dbReference>
<dbReference type="GO" id="GO:0000055">
    <property type="term" value="P:ribosomal large subunit export from nucleus"/>
    <property type="evidence" value="ECO:0007669"/>
    <property type="project" value="TreeGrafter"/>
</dbReference>
<evidence type="ECO:0000313" key="14">
    <source>
        <dbReference type="Proteomes" id="UP000245771"/>
    </source>
</evidence>
<dbReference type="GO" id="GO:0005524">
    <property type="term" value="F:ATP binding"/>
    <property type="evidence" value="ECO:0007669"/>
    <property type="project" value="UniProtKB-KW"/>
</dbReference>
<proteinExistence type="inferred from homology"/>
<keyword evidence="9 10" id="KW-0539">Nucleus</keyword>
<dbReference type="GO" id="GO:0000027">
    <property type="term" value="P:ribosomal large subunit assembly"/>
    <property type="evidence" value="ECO:0007669"/>
    <property type="project" value="InterPro"/>
</dbReference>
<feature type="compositionally biased region" description="Basic and acidic residues" evidence="11">
    <location>
        <begin position="4485"/>
        <end position="4497"/>
    </location>
</feature>
<dbReference type="EMBL" id="KZ819607">
    <property type="protein sequence ID" value="PWN31683.1"/>
    <property type="molecule type" value="Genomic_DNA"/>
</dbReference>
<feature type="compositionally biased region" description="Basic and acidic residues" evidence="11">
    <location>
        <begin position="4443"/>
        <end position="4478"/>
    </location>
</feature>
<dbReference type="GO" id="GO:0030687">
    <property type="term" value="C:preribosome, large subunit precursor"/>
    <property type="evidence" value="ECO:0007669"/>
    <property type="project" value="TreeGrafter"/>
</dbReference>
<dbReference type="PANTHER" id="PTHR48103">
    <property type="entry name" value="MIDASIN-RELATED"/>
    <property type="match status" value="1"/>
</dbReference>
<dbReference type="InterPro" id="IPR040848">
    <property type="entry name" value="AAA_lid_7"/>
</dbReference>
<protein>
    <recommendedName>
        <fullName evidence="4 10">Midasin</fullName>
    </recommendedName>
</protein>
<feature type="compositionally biased region" description="Acidic residues" evidence="11">
    <location>
        <begin position="4384"/>
        <end position="4426"/>
    </location>
</feature>
<feature type="compositionally biased region" description="Basic and acidic residues" evidence="11">
    <location>
        <begin position="4639"/>
        <end position="4648"/>
    </location>
</feature>
<gene>
    <name evidence="13" type="ORF">FA14DRAFT_162613</name>
</gene>
<dbReference type="RefSeq" id="XP_025351985.1">
    <property type="nucleotide sequence ID" value="XM_025499690.1"/>
</dbReference>
<keyword evidence="14" id="KW-1185">Reference proteome</keyword>
<dbReference type="SUPFAM" id="SSF52540">
    <property type="entry name" value="P-loop containing nucleoside triphosphate hydrolases"/>
    <property type="match status" value="6"/>
</dbReference>
<dbReference type="InterPro" id="IPR036465">
    <property type="entry name" value="vWFA_dom_sf"/>
</dbReference>
<evidence type="ECO:0000256" key="10">
    <source>
        <dbReference type="PIRNR" id="PIRNR010340"/>
    </source>
</evidence>
<keyword evidence="7 10" id="KW-0067">ATP-binding</keyword>
<dbReference type="GO" id="GO:0016887">
    <property type="term" value="F:ATP hydrolysis activity"/>
    <property type="evidence" value="ECO:0007669"/>
    <property type="project" value="InterPro"/>
</dbReference>
<dbReference type="InterPro" id="IPR027417">
    <property type="entry name" value="P-loop_NTPase"/>
</dbReference>
<keyword evidence="8 10" id="KW-0143">Chaperone</keyword>
<dbReference type="SMART" id="SM00382">
    <property type="entry name" value="AAA"/>
    <property type="match status" value="5"/>
</dbReference>
<dbReference type="Pfam" id="PF07728">
    <property type="entry name" value="AAA_5"/>
    <property type="match status" value="8"/>
</dbReference>
<feature type="compositionally biased region" description="Acidic residues" evidence="11">
    <location>
        <begin position="4360"/>
        <end position="4370"/>
    </location>
</feature>
<feature type="compositionally biased region" description="Basic and acidic residues" evidence="11">
    <location>
        <begin position="4790"/>
        <end position="4813"/>
    </location>
</feature>
<dbReference type="PROSITE" id="PS50234">
    <property type="entry name" value="VWFA"/>
    <property type="match status" value="1"/>
</dbReference>
<accession>A0A316V647</accession>
<dbReference type="GO" id="GO:0005654">
    <property type="term" value="C:nucleoplasm"/>
    <property type="evidence" value="ECO:0007669"/>
    <property type="project" value="UniProtKB-SubCell"/>
</dbReference>
<dbReference type="PIRSF" id="PIRSF010340">
    <property type="entry name" value="Midasin"/>
    <property type="match status" value="1"/>
</dbReference>
<evidence type="ECO:0000256" key="11">
    <source>
        <dbReference type="SAM" id="MobiDB-lite"/>
    </source>
</evidence>
<evidence type="ECO:0000259" key="12">
    <source>
        <dbReference type="PROSITE" id="PS50234"/>
    </source>
</evidence>
<dbReference type="FunFam" id="3.40.50.300:FF:000712">
    <property type="entry name" value="Midasin"/>
    <property type="match status" value="1"/>
</dbReference>
<evidence type="ECO:0000256" key="4">
    <source>
        <dbReference type="ARBA" id="ARBA00017143"/>
    </source>
</evidence>
<evidence type="ECO:0000256" key="5">
    <source>
        <dbReference type="ARBA" id="ARBA00022553"/>
    </source>
</evidence>
<dbReference type="Gene3D" id="3.40.50.300">
    <property type="entry name" value="P-loop containing nucleotide triphosphate hydrolases"/>
    <property type="match status" value="6"/>
</dbReference>
<dbReference type="PROSITE" id="PS00675">
    <property type="entry name" value="SIGMA54_INTERACT_1"/>
    <property type="match status" value="1"/>
</dbReference>
<feature type="compositionally biased region" description="Acidic residues" evidence="11">
    <location>
        <begin position="4576"/>
        <end position="4586"/>
    </location>
</feature>
<dbReference type="OrthoDB" id="5186at2759"/>
<dbReference type="CDD" id="cd00009">
    <property type="entry name" value="AAA"/>
    <property type="match status" value="1"/>
</dbReference>
<dbReference type="FunFam" id="3.40.50.300:FF:000142">
    <property type="entry name" value="Midasin"/>
    <property type="match status" value="1"/>
</dbReference>
<feature type="compositionally biased region" description="Basic and acidic residues" evidence="11">
    <location>
        <begin position="4587"/>
        <end position="4597"/>
    </location>
</feature>
<feature type="compositionally biased region" description="Acidic residues" evidence="11">
    <location>
        <begin position="4621"/>
        <end position="4638"/>
    </location>
</feature>
<feature type="compositionally biased region" description="Acidic residues" evidence="11">
    <location>
        <begin position="4649"/>
        <end position="4658"/>
    </location>
</feature>
<evidence type="ECO:0000256" key="1">
    <source>
        <dbReference type="ARBA" id="ARBA00004604"/>
    </source>
</evidence>
<dbReference type="InterPro" id="IPR003593">
    <property type="entry name" value="AAA+_ATPase"/>
</dbReference>
<feature type="compositionally biased region" description="Acidic residues" evidence="11">
    <location>
        <begin position="4602"/>
        <end position="4611"/>
    </location>
</feature>
<feature type="domain" description="VWFA" evidence="12">
    <location>
        <begin position="5049"/>
        <end position="5264"/>
    </location>
</feature>
<comment type="function">
    <text evidence="10">Nuclear chaperone required for maturation and nuclear export of pre-60S ribosome subunits.</text>
</comment>
<evidence type="ECO:0000256" key="3">
    <source>
        <dbReference type="ARBA" id="ARBA00007188"/>
    </source>
</evidence>
<dbReference type="InterPro" id="IPR048617">
    <property type="entry name" value="MDN1_AAA_lid_4"/>
</dbReference>
<feature type="compositionally biased region" description="Acidic residues" evidence="11">
    <location>
        <begin position="4498"/>
        <end position="4512"/>
    </location>
</feature>
<evidence type="ECO:0000256" key="7">
    <source>
        <dbReference type="ARBA" id="ARBA00022840"/>
    </source>
</evidence>
<dbReference type="InterPro" id="IPR012099">
    <property type="entry name" value="Midasin"/>
</dbReference>
<comment type="subcellular location">
    <subcellularLocation>
        <location evidence="1">Nucleus</location>
        <location evidence="1">Nucleolus</location>
    </subcellularLocation>
    <subcellularLocation>
        <location evidence="2">Nucleus</location>
        <location evidence="2">Nucleoplasm</location>
    </subcellularLocation>
</comment>
<feature type="region of interest" description="Disordered" evidence="11">
    <location>
        <begin position="4306"/>
        <end position="4923"/>
    </location>
</feature>
<evidence type="ECO:0000313" key="13">
    <source>
        <dbReference type="EMBL" id="PWN31683.1"/>
    </source>
</evidence>
<sequence>MVSKLVEEMDVRITASRIYEQINKDGIPSWRPVAILGQWAQASTPSTPQSDLLDALAELLMHPQCTEIVAQHAGPLLIDLFAKILHRFEASYTITWSNWQVIHAFYALAVLLPSHPELQPLVLDMLHLPQLEWLTPQNLTQKQLGPIFLSSYRIINVSPITIEESPHFLSTTNLLSLVQLQTTTPALRLLAIRLLARIENVPESTLNALISQHVGQPGTIGSQLNTPLDASLRVYMPTSNYDQPLLVEEVDLWVLPLLEMDRIQQTKERFQQQGSPIEEQSSPSIEQLDQTCMESTSVLFGGRFFYRTNVDIEKKQQFKETESLQPVLSALSEKLRKRLPILISGPEACGKTSLIRHSCDKISNDTSTAPIVWLQLADQSGIDAKSLIGSFISSPTRPGNFEWTEGALSRAVRLGKWVVLEDIDKANVEVLSVIKPLVEGMAATKTIGARPYLDLGPRGKIRAGKGFAIFATRTVARSDATTLPVPTFYGNHHWTEVRMNALRQEDILDIVTTNAKYLSMAEDGSVERLVSTWSKLANAALTTKSTSVLASSSAGTARIPSLHDLLKWCRRVDRMIAKGGESAANNIARAPFANQALQEEIALEAIDIFLGATPPPPSVAAAGTKLDDDSAQKYARDRFSVLLEILAQEIGVEASSLWHNVRDRRPEMRLQSANEDGTKNKSIQIGRWEVLQAKRHNSTLIAKPSASFAMTGSAARLLERIVACVAMNEPTLLVGETGTGKTTVVQQLAAMMQKPLVALNLSQQTESADLLGGFKPLDPKLPAMDLHNDWLDLFQRTFSLRRNARYLQAERKALQSQKWSRLHATWTDSVRLAYGKLKTESLSDDTSDHIEEEDSEQRARKTMRTSEQGDKQNTQMENGDAQKEEEAALLHEWKGFEARLSQFAAQYTGSKRALVFSFVEGPLVKAIRDGTWVLLDEINLATSETLECLSTLLQTPESSIVLSEKGDLEPVPRHPDFRLFACMNPATDVGKKDLPNNLRSRFTEIYAISPDVDREALIGIVESYIGADSIGDRGAVMDVADCFVMIKQLTHQQKLADGANQRPHYSIRTLARALTFAKDTSSVYGLRRALFEGFIMAFTMLLDQQSGTIVRDILKRNILDRAKNAKAAASFVPPRPASSSTSTSHIQIGSFWLETGSQPAEDVPEYILTTSVQEKLVGLARAALTRRSPVLIQGPTSAGKTSAVEYLARRTGHRFVRINNHEHTDLQEYLGSYTTDSQTGRLAFQEGLLVTAARRGDWIVLDELNLAPTDVLEALNRLLDDNRELLIPETGEVIKPHPHFMLFATQNPPGLYAGRKVLSRAFRNRFLEIHFDDVPQAELQTILARRCRIAPSYADKIVRVFLELQRRRQTTRVFDTKQAFVTLRDLFRWGMRQAEDYNQLALNGYMLIAERTRKPEDGLVVKQVLEEVLKVKIDLGRMYDIFDQDRMSALLGANLASSLGKAVEGTGIVWTSAMRRLVCLVACALRYSEPVLLVGETGTGKTSVCEVLSNVFSSSLVTVNCHQNTDAADLLGGQRPIRNRTVLRETARASGLAILQQHMQEGNVISTDSLEAVADALSKLKVDDVEEQKRIEEARMQINQSMALFEWHDGPLVDAMRNGYHMLLDEISLADDSVLERLNSVFEPGRTLVLAERASSSASDSVVIKADAAFQVVATMNPGGDYGKKELSPALRNRFTEVWVPAVTEREDILAIIDAQWSVKELQPFGHSMIEFVNFYSSQIGGSMDNNNSSLVGLRDLISWAAFMNMVMANNKSISPSYAFAHGALMTLIDGLPLHPWIAAKPKRQIEALVNTMVEELVRLSGLDVHESQQIRSNSDLQIMDRPDAFGIGGFLTPKGHLMNSSGSNVFNLQAQTPANNAMRVLKAMQVSNRAIMLEGSPGAGKTSLIVALANACRHPLTRINLSDQTELSDLFGADLPIEGGKPGEFGWREAAFLQAMQSGAWVLLDEMNLASQSVLEGLNSCLDHRGTVYVPELGRTFQKHPNFRFFAAQNPQHQGGGRKGLPKSFLNRFTKVYIEELRQDDFLAIMHEIYPAYGEEKLQAMVHFNDRLQILLRDTNAFSKNGHPWEFNLRDLLRWLEMSRSQLGLIRKERRMEPMEYFNSLYTLRFRTEQDRKLVAMVAAEVFGHQVDESVRPWFNVTSTQIQLGHVLLPRTGRGDPSLSAFDTFTVSQTHLAVAQALGECIQLAWPAILVGKGGAGKSSLVRKMAQLMGKPLQEVRLNGGTDAIDIVGGFEQVDSRQGRSDILMELKNLIDAGKQNCLAMTEQQDQFSTCMTLKQMSFILDQQRDALSANEFFNLDWQRIAEVNNLLLCLGILSQIDRARGQRLLDTIQIMATSPQDINADSGRFAWKDGPVISAMRKGQWLLMDEANLCPASVLDRLNSLLEPGGSIVLSERGVISTGRAGETSAIEIVKPHPDFRIFFAIDPKYGELSRAMRNRGMELFLEDWTTVNPALNIQEASLQCISPYVSGITPTGRFLDHDQHAAMAILGRSIGQIAIGYASHYHASELYPALDCLHGHQSLQEQSFELKSSLMRKDDISEKYLRDIGPDLQSWPSLLNDQSNSIEESISRLMGIVVNAACSLIELQRYQRSQESGAEEMTVLTRSAMSFDGAEIELIASEEKYLFELLWTIMQTVSSIGFGGHVDINTISKLESVLASSLFLAGKNASQARVNNSVSRVVYNQMRRELVHLNKAFNDQFGKVLTLLDASGRQVLLRTGHAFNQIWQAFLPNTINEESTRMARKIQEACANVREYAPSDLIANATEIVALLMYDRRDRSEFDQKNLSEMATRILIALEGIAQAEQPSMPRTSLARHESDNILLSLIFINMQLQHNAIKAKSSAQLLEAGNGSFPLSCAVTMHSIPFAKSDQIALTRGQFEWLASLPSASVVHDGENASTQQLFQPVVLRAILDACNSRDRIALQDIEARHTVLDRMKDLVSYLAPAELMPRSHICAKSLENLLQSLVPFLLDALQDEEESDLSDEVQSSIQEIECATLLGLPDAFSALLKCSNLSARIKNIANNWLNCFQAMQTMQRQTSNNSKDDVDQLRILGSAFLHVALAMFALFVPNVAIDPVITQQTKKDLLEYQIQRLRAERAALVAVESSVTGNVDSVSIKMLDQRIAQLAGGHSSQRVENMIEGANLASRTTRSEFLNQLHSEMWSFVDQIFTKKNVQQLTGARFSDAQATNIQSTVNSMIVRLQSRYDDLQDLTTPFCSALSIVQVGLGMLRQSETLSKRSNLTHRIDSMVEALVTFPTSASTKSFLQKEVPIRLKPGSAFAGMVVPLILSKLEAIVLDVQNGHPLPSILGPLTSCYDQIWHLWTLDQEAERQRRADESSLYKTRTLDIQVEEDAELQEKEFANLFPQYQDIMEEMAEKAETNGTASEPNGKRKRGKKAFVDDSDVQQLFQLHLTLFSSAHTAASNYKQSRVEHVHRLMLDDYVCMSESLDKHSASLQIGLLDKARKEGESDEATLDKLDFYVDACPSESKKLQTLVLHVQERLRQLIKDWPDQQVLQHIFERCEAMLQLDTSSPVNKLLAALEGLLVHTEDWQMYASSKTTLQPQRDAITSLIIEWRRLELHGWKRLLEKEQRLAYSLAKDWWFTLFQATIKSDSEEDNERTELVTLLDQFLRGSPLGQFSGRLNLLKAMHSYHVHLGGDKGLQFTQSQKKVQAMLFNIIKFFSQFAPTVEEHLDKKRAVVEREIADFVRLASWKDTNVHALKTSATKTHRKLHQCLRKFRHALAESIDPLLANVGPTREGKKANEPIAVISARDLAPLRLPTNASARQEWHLSEKDVPLHLINLETTASTLHRIFNTSISKPMQNQNFAEGVTDLSNTIVERSSALSKATPFTATEENTKLVKNLETRKRKAWSDLLKELRRLGFTTTACEGMSNKFMSDSAFVLSLEGLKVDQGEMTALINAENQYYRLLAMLPLLRSAVSNRERNPDVDAAQLQLALSYVENGFMFANANRSRLRDLRTDHIWFKAVNERIQHLLEAGTVERISGTQTMCEKSLLLHADFWARTTAGLLEIATEAPVHAQFSPVKDLSVNSEIDEIQALAVRASSHKKSFLDLVKVSQLMDSSLVTSQEVERAKAAEQDLTEIISSLDVLVHRAVSLRALTKPMLAFLQNHSPQEKIIFDAQTDADKGEEFIGKKSDDLVSSILIVAQDLRQVGRNDRSEEDLMNRALTEETKAVASYQQKLRLMDIKEAVSKVISSDSLEKGKINSSVVQISLQRLQPFLDTYISMLDALAVRTTQTYASLMDLNVTICSLVNTLASKGFCKPRPPEQNQDAADAQNDDDQQLEDGGVGLGDGEGAKDVTDTLRDDEEMEELQKDENDEQDKDEDQDGPKGEKNAREMDQDFDGELGDVEEEDGEDGEEEKPEDEKEMEDAVGDVDPLDLDTVDEKTWAGKDEEDEKDQEGGKDQNEKEMDGKDAEGDGEEHREAPKASSKDDQNGAEGAGQREEKREGKEGEEGQDEEGGNEEEGDDDQKPTEDDQAEGEDGEGEENEEDPTKAEGMGRAIDQEAQQGDNLDLDEDLKMDEDAQSVKDDGSDFEDMDDLSENDQRDDRKELTPDLQPDAEEEDAQGDVEQQVERAEGDDEDAEMSGQEDDEEKPDVPGEKGEDAADEDDDENAQDNAEKKQEGDDGPQPQPSAADQGSMDGQAEAEAAAAGDAEQDAPAQQEQSSRSQSGRQRQGGAAAAQNQVGEEEKTSQDIDDSNSLERADQQNSADAGQQKQEQGQTAQDDPTQSGPQDQDEAPARSLGDALKDFKRNLDAIEERLSKEAKQDGEGPSADEDEKAAVTQVEHIDEDEDSEMQALGAAKEEEAQQRRADLTGAMDTGDDEEMKDEPDARPPAEEQEDVEDATADLMPEKDKSDDNAAMPKSSRGLMGTDLRQDDREEPDVQFADEAEMEDEKVEEIENPEDLEIEIRAAMEDLAEEKDDDKRLALAQDLWKMYTSATTDYAFTLSEQLRLILTPTKATKLTGDFKTGKRLNMRKIIPFIASDYVKDKIWLRRHQPQAREYQVLLCIDDSKSMADSANRTLAFKSLALVCSALQKLEVGQVGVMKFGRQAELLKGFEAGSSETVGDVQGSQIFAKLPFDQKGTNMLHLLRNSYDVLVDARAQHGQSQSAGPSQQLWQLQIIISDGVCQDHEGLRAMLRRAAEAHIMVVFVILDSIQQQSGNNNGNSSILTMNSVEYKMDAAGRPQLNMKRYLDTFPFDYFVVVQDVADLPDVLSNTLRQWAQRIAEM</sequence>
<dbReference type="FunFam" id="3.40.50.300:FF:001368">
    <property type="entry name" value="Midasin"/>
    <property type="match status" value="1"/>
</dbReference>
<evidence type="ECO:0000256" key="9">
    <source>
        <dbReference type="ARBA" id="ARBA00023242"/>
    </source>
</evidence>
<dbReference type="Proteomes" id="UP000245771">
    <property type="component" value="Unassembled WGS sequence"/>
</dbReference>
<dbReference type="PANTHER" id="PTHR48103:SF2">
    <property type="entry name" value="MIDASIN"/>
    <property type="match status" value="1"/>
</dbReference>
<organism evidence="13 14">
    <name type="scientific">Meira miltonrushii</name>
    <dbReference type="NCBI Taxonomy" id="1280837"/>
    <lineage>
        <taxon>Eukaryota</taxon>
        <taxon>Fungi</taxon>
        <taxon>Dikarya</taxon>
        <taxon>Basidiomycota</taxon>
        <taxon>Ustilaginomycotina</taxon>
        <taxon>Exobasidiomycetes</taxon>
        <taxon>Exobasidiales</taxon>
        <taxon>Brachybasidiaceae</taxon>
        <taxon>Meira</taxon>
    </lineage>
</organism>
<evidence type="ECO:0000256" key="2">
    <source>
        <dbReference type="ARBA" id="ARBA00004642"/>
    </source>
</evidence>
<evidence type="ECO:0000256" key="8">
    <source>
        <dbReference type="ARBA" id="ARBA00023186"/>
    </source>
</evidence>
<feature type="compositionally biased region" description="Acidic residues" evidence="11">
    <location>
        <begin position="4881"/>
        <end position="4890"/>
    </location>
</feature>
<dbReference type="FunCoup" id="A0A316V647">
    <property type="interactions" value="342"/>
</dbReference>
<feature type="compositionally biased region" description="Basic and acidic residues" evidence="11">
    <location>
        <begin position="4338"/>
        <end position="4347"/>
    </location>
</feature>
<feature type="region of interest" description="Disordered" evidence="11">
    <location>
        <begin position="843"/>
        <end position="884"/>
    </location>
</feature>
<dbReference type="STRING" id="1280837.A0A316V647"/>
<name>A0A316V647_9BASI</name>
<feature type="compositionally biased region" description="Low complexity" evidence="11">
    <location>
        <begin position="4754"/>
        <end position="4770"/>
    </location>
</feature>
<feature type="region of interest" description="Disordered" evidence="11">
    <location>
        <begin position="3397"/>
        <end position="3417"/>
    </location>
</feature>
<dbReference type="GeneID" id="37021471"/>
<keyword evidence="6 10" id="KW-0547">Nucleotide-binding</keyword>
<comment type="similarity">
    <text evidence="3 10">Belongs to the midasin family.</text>
</comment>
<dbReference type="GO" id="GO:0005730">
    <property type="term" value="C:nucleolus"/>
    <property type="evidence" value="ECO:0007669"/>
    <property type="project" value="UniProtKB-SubCell"/>
</dbReference>
<feature type="compositionally biased region" description="Basic and acidic residues" evidence="11">
    <location>
        <begin position="4371"/>
        <end position="4383"/>
    </location>
</feature>
<dbReference type="Pfam" id="PF21108">
    <property type="entry name" value="MDN1_4th"/>
    <property type="match status" value="1"/>
</dbReference>
<dbReference type="InParanoid" id="A0A316V647"/>
<reference evidence="13 14" key="1">
    <citation type="journal article" date="2018" name="Mol. Biol. Evol.">
        <title>Broad Genomic Sampling Reveals a Smut Pathogenic Ancestry of the Fungal Clade Ustilaginomycotina.</title>
        <authorList>
            <person name="Kijpornyongpan T."/>
            <person name="Mondo S.J."/>
            <person name="Barry K."/>
            <person name="Sandor L."/>
            <person name="Lee J."/>
            <person name="Lipzen A."/>
            <person name="Pangilinan J."/>
            <person name="LaButti K."/>
            <person name="Hainaut M."/>
            <person name="Henrissat B."/>
            <person name="Grigoriev I.V."/>
            <person name="Spatafora J.W."/>
            <person name="Aime M.C."/>
        </authorList>
    </citation>
    <scope>NUCLEOTIDE SEQUENCE [LARGE SCALE GENOMIC DNA]</scope>
    <source>
        <strain evidence="13 14">MCA 3882</strain>
    </source>
</reference>
<dbReference type="InterPro" id="IPR041190">
    <property type="entry name" value="Midasin_AAA_lid_5"/>
</dbReference>
<evidence type="ECO:0000256" key="6">
    <source>
        <dbReference type="ARBA" id="ARBA00022741"/>
    </source>
</evidence>
<keyword evidence="5" id="KW-0597">Phosphoprotein</keyword>
<feature type="compositionally biased region" description="Basic and acidic residues" evidence="11">
    <location>
        <begin position="4565"/>
        <end position="4575"/>
    </location>
</feature>